<accession>A0ABT7VUE4</accession>
<comment type="caution">
    <text evidence="3">The sequence shown here is derived from an EMBL/GenBank/DDBJ whole genome shotgun (WGS) entry which is preliminary data.</text>
</comment>
<dbReference type="SUPFAM" id="SSF51197">
    <property type="entry name" value="Clavaminate synthase-like"/>
    <property type="match status" value="1"/>
</dbReference>
<dbReference type="EMBL" id="JAUCGM010000503">
    <property type="protein sequence ID" value="MDM8563199.1"/>
    <property type="molecule type" value="Genomic_DNA"/>
</dbReference>
<dbReference type="Proteomes" id="UP001171945">
    <property type="component" value="Unassembled WGS sequence"/>
</dbReference>
<keyword evidence="4" id="KW-1185">Reference proteome</keyword>
<name>A0ABT7VUE4_9GAMM</name>
<dbReference type="Gene3D" id="3.60.130.10">
    <property type="entry name" value="Clavaminate synthase-like"/>
    <property type="match status" value="1"/>
</dbReference>
<feature type="non-terminal residue" evidence="3">
    <location>
        <position position="1"/>
    </location>
</feature>
<evidence type="ECO:0000313" key="3">
    <source>
        <dbReference type="EMBL" id="MDM8563199.1"/>
    </source>
</evidence>
<gene>
    <name evidence="3" type="ORF">QUF54_07585</name>
</gene>
<keyword evidence="3" id="KW-0223">Dioxygenase</keyword>
<dbReference type="InterPro" id="IPR042098">
    <property type="entry name" value="TauD-like_sf"/>
</dbReference>
<protein>
    <submittedName>
        <fullName evidence="3">TauD/TfdA family dioxygenase</fullName>
    </submittedName>
</protein>
<sequence>RARKLENYPSDLSSLIVEVNDPRQLSSAEHEAILARCRVANMAIYASPVKDEDKAIIHELGKQFNLTQLNSNMCADDDGVTSLTVANGGKRQTYIPYTNRPIHWHTDGYYNSLETQIHALLLHCVHNAKEGGENALLDHEIAYIWLRDENPEYIHALMQPDAMCIPANIVNGEELRPVHCGPVFSVMPDGHLHTRYTKRTRSISWKEDKTTQEAVKFLESQLDGDSAYIFRGTLQPGQGLISNNVLHDRTGFTDSTNTSEHRLLYRARYYQRIAGS</sequence>
<evidence type="ECO:0000313" key="4">
    <source>
        <dbReference type="Proteomes" id="UP001171945"/>
    </source>
</evidence>
<evidence type="ECO:0000259" key="2">
    <source>
        <dbReference type="Pfam" id="PF02668"/>
    </source>
</evidence>
<dbReference type="GO" id="GO:0051213">
    <property type="term" value="F:dioxygenase activity"/>
    <property type="evidence" value="ECO:0007669"/>
    <property type="project" value="UniProtKB-KW"/>
</dbReference>
<evidence type="ECO:0000256" key="1">
    <source>
        <dbReference type="ARBA" id="ARBA00023002"/>
    </source>
</evidence>
<reference evidence="3" key="1">
    <citation type="submission" date="2023-06" db="EMBL/GenBank/DDBJ databases">
        <title>Uncultivated large filamentous bacteria from sulfidic sediments reveal new species and different genomic features in energy metabolism and defense.</title>
        <authorList>
            <person name="Fonseca A."/>
        </authorList>
    </citation>
    <scope>NUCLEOTIDE SEQUENCE</scope>
    <source>
        <strain evidence="3">HSG4</strain>
    </source>
</reference>
<feature type="domain" description="TauD/TfdA-like" evidence="2">
    <location>
        <begin position="84"/>
        <end position="267"/>
    </location>
</feature>
<proteinExistence type="predicted"/>
<organism evidence="3 4">
    <name type="scientific">Candidatus Marithioploca araucensis</name>
    <dbReference type="NCBI Taxonomy" id="70273"/>
    <lineage>
        <taxon>Bacteria</taxon>
        <taxon>Pseudomonadati</taxon>
        <taxon>Pseudomonadota</taxon>
        <taxon>Gammaproteobacteria</taxon>
        <taxon>Thiotrichales</taxon>
        <taxon>Thiotrichaceae</taxon>
        <taxon>Candidatus Marithioploca</taxon>
    </lineage>
</organism>
<keyword evidence="1" id="KW-0560">Oxidoreductase</keyword>
<dbReference type="Pfam" id="PF02668">
    <property type="entry name" value="TauD"/>
    <property type="match status" value="1"/>
</dbReference>
<dbReference type="InterPro" id="IPR003819">
    <property type="entry name" value="TauD/TfdA-like"/>
</dbReference>